<dbReference type="GO" id="GO:0008121">
    <property type="term" value="F:quinol-cytochrome-c reductase activity"/>
    <property type="evidence" value="ECO:0007669"/>
    <property type="project" value="UniProtKB-EC"/>
</dbReference>
<dbReference type="RefSeq" id="XP_002430151.1">
    <property type="nucleotide sequence ID" value="XM_002430106.1"/>
</dbReference>
<dbReference type="Gene3D" id="2.102.10.10">
    <property type="entry name" value="Rieske [2Fe-2S] iron-sulphur domain"/>
    <property type="match status" value="1"/>
</dbReference>
<sequence>MTAYSSAYNLPTKKMTVVSGPAANFSVRFNHTDVKTPDFTEYRKERRKSLDARSRDAEDEDKFNTAAICAVGGAAVAYAAKSLAVRAAAFISPSADVMALSKIEIDRKEIAKEEAVDVSTLRDPEPDNARVKDKEWLIVVGICTHLGCVPIPNQGDWNGYYCPCHGSHYDASGRIRKGPAPTNLEVPPYEFIEDKIIVG</sequence>
<reference evidence="14" key="1">
    <citation type="submission" date="2007-04" db="EMBL/GenBank/DDBJ databases">
        <title>Annotation of Pediculus humanus corporis strain USDA.</title>
        <authorList>
            <person name="Kirkness E."/>
            <person name="Hannick L."/>
            <person name="Hass B."/>
            <person name="Bruggner R."/>
            <person name="Lawson D."/>
            <person name="Bidwell S."/>
            <person name="Joardar V."/>
            <person name="Caler E."/>
            <person name="Walenz B."/>
            <person name="Inman J."/>
            <person name="Schobel S."/>
            <person name="Galinsky K."/>
            <person name="Amedeo P."/>
            <person name="Strausberg R."/>
        </authorList>
    </citation>
    <scope>NUCLEOTIDE SEQUENCE</scope>
    <source>
        <strain evidence="14">USDA</strain>
    </source>
</reference>
<keyword evidence="5" id="KW-0479">Metal-binding</keyword>
<dbReference type="EMBL" id="AAZO01005653">
    <property type="status" value="NOT_ANNOTATED_CDS"/>
    <property type="molecule type" value="Genomic_DNA"/>
</dbReference>
<evidence type="ECO:0000256" key="8">
    <source>
        <dbReference type="ARBA" id="ARBA00023014"/>
    </source>
</evidence>
<comment type="catalytic activity">
    <reaction evidence="11">
        <text>a quinol + 2 Fe(III)-[cytochrome c](out) = a quinone + 2 Fe(II)-[cytochrome c](out) + 2 H(+)(out)</text>
        <dbReference type="Rhea" id="RHEA:11484"/>
        <dbReference type="Rhea" id="RHEA-COMP:10350"/>
        <dbReference type="Rhea" id="RHEA-COMP:14399"/>
        <dbReference type="ChEBI" id="CHEBI:15378"/>
        <dbReference type="ChEBI" id="CHEBI:24646"/>
        <dbReference type="ChEBI" id="CHEBI:29033"/>
        <dbReference type="ChEBI" id="CHEBI:29034"/>
        <dbReference type="ChEBI" id="CHEBI:132124"/>
        <dbReference type="EC" id="7.1.1.8"/>
    </reaction>
</comment>
<comment type="subcellular location">
    <subcellularLocation>
        <location evidence="1">Membrane</location>
        <topology evidence="1">Single-pass membrane protein</topology>
    </subcellularLocation>
    <subcellularLocation>
        <location evidence="12">Mitochondrion inner membrane</location>
    </subcellularLocation>
</comment>
<evidence type="ECO:0000256" key="1">
    <source>
        <dbReference type="ARBA" id="ARBA00004167"/>
    </source>
</evidence>
<dbReference type="EnsemblMetazoa" id="PHUM464800-RA">
    <property type="protein sequence ID" value="PHUM464800-PA"/>
    <property type="gene ID" value="PHUM464800"/>
</dbReference>
<reference evidence="14" key="2">
    <citation type="submission" date="2007-04" db="EMBL/GenBank/DDBJ databases">
        <title>The genome of the human body louse.</title>
        <authorList>
            <consortium name="The Human Body Louse Genome Consortium"/>
            <person name="Kirkness E."/>
            <person name="Walenz B."/>
            <person name="Hass B."/>
            <person name="Bruggner R."/>
            <person name="Strausberg R."/>
        </authorList>
    </citation>
    <scope>NUCLEOTIDE SEQUENCE</scope>
    <source>
        <strain evidence="14">USDA</strain>
    </source>
</reference>
<dbReference type="PANTHER" id="PTHR10134">
    <property type="entry name" value="CYTOCHROME B-C1 COMPLEX SUBUNIT RIESKE, MITOCHONDRIAL"/>
    <property type="match status" value="1"/>
</dbReference>
<dbReference type="SUPFAM" id="SSF81502">
    <property type="entry name" value="ISP transmembrane anchor"/>
    <property type="match status" value="1"/>
</dbReference>
<dbReference type="FunCoup" id="E0VVK7">
    <property type="interactions" value="1493"/>
</dbReference>
<keyword evidence="3" id="KW-0812">Transmembrane</keyword>
<dbReference type="InterPro" id="IPR037008">
    <property type="entry name" value="bc1_Rieske_TM_sf"/>
</dbReference>
<evidence type="ECO:0000256" key="6">
    <source>
        <dbReference type="ARBA" id="ARBA00022989"/>
    </source>
</evidence>
<name>E0VVK7_PEDHC</name>
<dbReference type="GeneID" id="8238595"/>
<dbReference type="GO" id="GO:0046872">
    <property type="term" value="F:metal ion binding"/>
    <property type="evidence" value="ECO:0007669"/>
    <property type="project" value="UniProtKB-KW"/>
</dbReference>
<keyword evidence="14" id="KW-0560">Oxidoreductase</keyword>
<dbReference type="InParanoid" id="E0VVK7"/>
<dbReference type="Proteomes" id="UP000009046">
    <property type="component" value="Unassembled WGS sequence"/>
</dbReference>
<keyword evidence="11" id="KW-0249">Electron transport</keyword>
<keyword evidence="10" id="KW-1015">Disulfide bond</keyword>
<dbReference type="EC" id="7.1.1.8" evidence="11"/>
<keyword evidence="7" id="KW-0408">Iron</keyword>
<dbReference type="InterPro" id="IPR004192">
    <property type="entry name" value="Rieske_TM"/>
</dbReference>
<protein>
    <recommendedName>
        <fullName evidence="11">Cytochrome b-c1 complex subunit Rieske, mitochondrial</fullName>
        <ecNumber evidence="11">7.1.1.8</ecNumber>
    </recommendedName>
</protein>
<dbReference type="AlphaFoldDB" id="E0VVK7"/>
<comment type="cofactor">
    <cofactor evidence="11">
        <name>[2Fe-2S] cluster</name>
        <dbReference type="ChEBI" id="CHEBI:190135"/>
    </cofactor>
    <text evidence="11">Binds 1 [2Fe-2S] cluster per subunit.</text>
</comment>
<keyword evidence="8" id="KW-0411">Iron-sulfur</keyword>
<keyword evidence="16" id="KW-1185">Reference proteome</keyword>
<proteinExistence type="inferred from homology"/>
<evidence type="ECO:0000256" key="5">
    <source>
        <dbReference type="ARBA" id="ARBA00022723"/>
    </source>
</evidence>
<evidence type="ECO:0000256" key="10">
    <source>
        <dbReference type="ARBA" id="ARBA00023157"/>
    </source>
</evidence>
<evidence type="ECO:0000256" key="12">
    <source>
        <dbReference type="RuleBase" id="RU004495"/>
    </source>
</evidence>
<dbReference type="InterPro" id="IPR006317">
    <property type="entry name" value="Ubiquinol_cyt_c_Rdtase_Fe-S-su"/>
</dbReference>
<dbReference type="InterPro" id="IPR005805">
    <property type="entry name" value="Rieske_Fe-S_prot_C"/>
</dbReference>
<keyword evidence="12" id="KW-0679">Respiratory chain</keyword>
<dbReference type="GO" id="GO:0005743">
    <property type="term" value="C:mitochondrial inner membrane"/>
    <property type="evidence" value="ECO:0007669"/>
    <property type="project" value="UniProtKB-SubCell"/>
</dbReference>
<dbReference type="InterPro" id="IPR014349">
    <property type="entry name" value="Rieske_Fe-S_prot"/>
</dbReference>
<dbReference type="VEuPathDB" id="VectorBase:PHUM464800"/>
<dbReference type="GO" id="GO:0051537">
    <property type="term" value="F:2 iron, 2 sulfur cluster binding"/>
    <property type="evidence" value="ECO:0007669"/>
    <property type="project" value="UniProtKB-KW"/>
</dbReference>
<keyword evidence="9" id="KW-0472">Membrane</keyword>
<dbReference type="OrthoDB" id="1637982at2759"/>
<dbReference type="PRINTS" id="PR00162">
    <property type="entry name" value="RIESKE"/>
</dbReference>
<dbReference type="PROSITE" id="PS51296">
    <property type="entry name" value="RIESKE"/>
    <property type="match status" value="1"/>
</dbReference>
<evidence type="ECO:0000256" key="11">
    <source>
        <dbReference type="RuleBase" id="RU004494"/>
    </source>
</evidence>
<keyword evidence="11" id="KW-0813">Transport</keyword>
<dbReference type="KEGG" id="phu:Phum_PHUM464800"/>
<dbReference type="CDD" id="cd03470">
    <property type="entry name" value="Rieske_cytochrome_bc1"/>
    <property type="match status" value="1"/>
</dbReference>
<evidence type="ECO:0000313" key="15">
    <source>
        <dbReference type="EnsemblMetazoa" id="PHUM464800-PA"/>
    </source>
</evidence>
<dbReference type="NCBIfam" id="TIGR01416">
    <property type="entry name" value="Rieske_proteo"/>
    <property type="match status" value="1"/>
</dbReference>
<evidence type="ECO:0000313" key="16">
    <source>
        <dbReference type="Proteomes" id="UP000009046"/>
    </source>
</evidence>
<reference evidence="15" key="3">
    <citation type="submission" date="2021-02" db="UniProtKB">
        <authorList>
            <consortium name="EnsemblMetazoa"/>
        </authorList>
    </citation>
    <scope>IDENTIFICATION</scope>
    <source>
        <strain evidence="15">USDA</strain>
    </source>
</reference>
<comment type="miscellaneous">
    <text evidence="11">The Rieske protein is a high potential 2Fe-2S protein.</text>
</comment>
<dbReference type="Gene3D" id="1.20.5.270">
    <property type="entry name" value="Ubiquinol cytochrome reductase, transmembrane domain"/>
    <property type="match status" value="1"/>
</dbReference>
<dbReference type="InterPro" id="IPR017941">
    <property type="entry name" value="Rieske_2Fe-2S"/>
</dbReference>
<keyword evidence="12" id="KW-0496">Mitochondrion</keyword>
<accession>E0VVK7</accession>
<gene>
    <name evidence="15" type="primary">8238595</name>
    <name evidence="14" type="ORF">Phum_PHUM464800</name>
</gene>
<dbReference type="CTD" id="8238595"/>
<dbReference type="HOGENOM" id="CLU_055690_0_1_1"/>
<evidence type="ECO:0000256" key="7">
    <source>
        <dbReference type="ARBA" id="ARBA00023004"/>
    </source>
</evidence>
<dbReference type="STRING" id="121224.E0VVK7"/>
<dbReference type="Pfam" id="PF02921">
    <property type="entry name" value="UCR_TM"/>
    <property type="match status" value="1"/>
</dbReference>
<evidence type="ECO:0000256" key="4">
    <source>
        <dbReference type="ARBA" id="ARBA00022714"/>
    </source>
</evidence>
<organism>
    <name type="scientific">Pediculus humanus subsp. corporis</name>
    <name type="common">Body louse</name>
    <dbReference type="NCBI Taxonomy" id="121224"/>
    <lineage>
        <taxon>Eukaryota</taxon>
        <taxon>Metazoa</taxon>
        <taxon>Ecdysozoa</taxon>
        <taxon>Arthropoda</taxon>
        <taxon>Hexapoda</taxon>
        <taxon>Insecta</taxon>
        <taxon>Pterygota</taxon>
        <taxon>Neoptera</taxon>
        <taxon>Paraneoptera</taxon>
        <taxon>Psocodea</taxon>
        <taxon>Troctomorpha</taxon>
        <taxon>Phthiraptera</taxon>
        <taxon>Anoplura</taxon>
        <taxon>Pediculidae</taxon>
        <taxon>Pediculus</taxon>
    </lineage>
</organism>
<dbReference type="Pfam" id="PF00355">
    <property type="entry name" value="Rieske"/>
    <property type="match status" value="1"/>
</dbReference>
<evidence type="ECO:0000256" key="3">
    <source>
        <dbReference type="ARBA" id="ARBA00022692"/>
    </source>
</evidence>
<keyword evidence="6" id="KW-1133">Transmembrane helix</keyword>
<dbReference type="GO" id="GO:0016491">
    <property type="term" value="F:oxidoreductase activity"/>
    <property type="evidence" value="ECO:0007669"/>
    <property type="project" value="UniProtKB-KW"/>
</dbReference>
<evidence type="ECO:0000256" key="2">
    <source>
        <dbReference type="ARBA" id="ARBA00010651"/>
    </source>
</evidence>
<evidence type="ECO:0000259" key="13">
    <source>
        <dbReference type="PROSITE" id="PS51296"/>
    </source>
</evidence>
<keyword evidence="4" id="KW-0001">2Fe-2S</keyword>
<evidence type="ECO:0000313" key="14">
    <source>
        <dbReference type="EMBL" id="EEB17413.1"/>
    </source>
</evidence>
<dbReference type="FunFam" id="2.102.10.10:FF:000001">
    <property type="entry name" value="Cytochrome b-c1 complex subunit Rieske, mitochondrial"/>
    <property type="match status" value="1"/>
</dbReference>
<dbReference type="eggNOG" id="KOG1671">
    <property type="taxonomic scope" value="Eukaryota"/>
</dbReference>
<comment type="similarity">
    <text evidence="2">Belongs to the Rieske iron-sulfur protein family.</text>
</comment>
<dbReference type="OMA" id="CCLAKRT"/>
<evidence type="ECO:0000256" key="9">
    <source>
        <dbReference type="ARBA" id="ARBA00023136"/>
    </source>
</evidence>
<feature type="domain" description="Rieske" evidence="13">
    <location>
        <begin position="107"/>
        <end position="198"/>
    </location>
</feature>
<dbReference type="EMBL" id="DS235812">
    <property type="protein sequence ID" value="EEB17413.1"/>
    <property type="molecule type" value="Genomic_DNA"/>
</dbReference>
<dbReference type="InterPro" id="IPR036922">
    <property type="entry name" value="Rieske_2Fe-2S_sf"/>
</dbReference>
<dbReference type="SUPFAM" id="SSF50022">
    <property type="entry name" value="ISP domain"/>
    <property type="match status" value="1"/>
</dbReference>